<evidence type="ECO:0000256" key="1">
    <source>
        <dbReference type="SAM" id="MobiDB-lite"/>
    </source>
</evidence>
<proteinExistence type="predicted"/>
<name>A0A6L8W873_9PROT</name>
<dbReference type="RefSeq" id="WP_161315019.1">
    <property type="nucleotide sequence ID" value="NZ_WTUW01000002.1"/>
</dbReference>
<feature type="region of interest" description="Disordered" evidence="1">
    <location>
        <begin position="1"/>
        <end position="20"/>
    </location>
</feature>
<dbReference type="Proteomes" id="UP000476030">
    <property type="component" value="Unassembled WGS sequence"/>
</dbReference>
<gene>
    <name evidence="2" type="ORF">GQE98_07285</name>
</gene>
<evidence type="ECO:0000313" key="2">
    <source>
        <dbReference type="EMBL" id="MZR30437.1"/>
    </source>
</evidence>
<sequence>MTEDKKPKAKRPKKPVEPTPKWLRDQALRYLNRFPATSHKMARHLIDKATPQLEHFDLSEEKLKEDVTKVVEDMIKAGFINNTEFAASKARVMARQGRSIAQIGLKLQEMEFSESDQARALDELGEDRHALDRMAAARFVKRRRFGPYKPEETRSERRNKELASLARQGFSFDVATLVIDAKSADVIEAIIYGED</sequence>
<comment type="caution">
    <text evidence="2">The sequence shown here is derived from an EMBL/GenBank/DDBJ whole genome shotgun (WGS) entry which is preliminary data.</text>
</comment>
<dbReference type="AlphaFoldDB" id="A0A6L8W873"/>
<protein>
    <submittedName>
        <fullName evidence="2">Uncharacterized protein</fullName>
    </submittedName>
</protein>
<reference evidence="2 3" key="1">
    <citation type="submission" date="2019-12" db="EMBL/GenBank/DDBJ databases">
        <title>Snethiella sp. nov. sp. isolated from sea sand.</title>
        <authorList>
            <person name="Kim J."/>
            <person name="Jeong S.E."/>
            <person name="Jung H.S."/>
            <person name="Jeon C.O."/>
        </authorList>
    </citation>
    <scope>NUCLEOTIDE SEQUENCE [LARGE SCALE GENOMIC DNA]</scope>
    <source>
        <strain evidence="2 3">DP05</strain>
    </source>
</reference>
<accession>A0A6L8W873</accession>
<keyword evidence="3" id="KW-1185">Reference proteome</keyword>
<organism evidence="2 3">
    <name type="scientific">Sneathiella litorea</name>
    <dbReference type="NCBI Taxonomy" id="2606216"/>
    <lineage>
        <taxon>Bacteria</taxon>
        <taxon>Pseudomonadati</taxon>
        <taxon>Pseudomonadota</taxon>
        <taxon>Alphaproteobacteria</taxon>
        <taxon>Sneathiellales</taxon>
        <taxon>Sneathiellaceae</taxon>
        <taxon>Sneathiella</taxon>
    </lineage>
</organism>
<dbReference type="EMBL" id="WTUW01000002">
    <property type="protein sequence ID" value="MZR30437.1"/>
    <property type="molecule type" value="Genomic_DNA"/>
</dbReference>
<evidence type="ECO:0000313" key="3">
    <source>
        <dbReference type="Proteomes" id="UP000476030"/>
    </source>
</evidence>